<feature type="compositionally biased region" description="Low complexity" evidence="1">
    <location>
        <begin position="325"/>
        <end position="353"/>
    </location>
</feature>
<name>A0A0V0QGD6_PSEPJ</name>
<dbReference type="AlphaFoldDB" id="A0A0V0QGD6"/>
<reference evidence="2 3" key="1">
    <citation type="journal article" date="2015" name="Sci. Rep.">
        <title>Genome of the facultative scuticociliatosis pathogen Pseudocohnilembus persalinus provides insight into its virulence through horizontal gene transfer.</title>
        <authorList>
            <person name="Xiong J."/>
            <person name="Wang G."/>
            <person name="Cheng J."/>
            <person name="Tian M."/>
            <person name="Pan X."/>
            <person name="Warren A."/>
            <person name="Jiang C."/>
            <person name="Yuan D."/>
            <person name="Miao W."/>
        </authorList>
    </citation>
    <scope>NUCLEOTIDE SEQUENCE [LARGE SCALE GENOMIC DNA]</scope>
    <source>
        <strain evidence="2">36N120E</strain>
    </source>
</reference>
<organism evidence="2 3">
    <name type="scientific">Pseudocohnilembus persalinus</name>
    <name type="common">Ciliate</name>
    <dbReference type="NCBI Taxonomy" id="266149"/>
    <lineage>
        <taxon>Eukaryota</taxon>
        <taxon>Sar</taxon>
        <taxon>Alveolata</taxon>
        <taxon>Ciliophora</taxon>
        <taxon>Intramacronucleata</taxon>
        <taxon>Oligohymenophorea</taxon>
        <taxon>Scuticociliatia</taxon>
        <taxon>Philasterida</taxon>
        <taxon>Pseudocohnilembidae</taxon>
        <taxon>Pseudocohnilembus</taxon>
    </lineage>
</organism>
<dbReference type="InParanoid" id="A0A0V0QGD6"/>
<gene>
    <name evidence="2" type="ORF">PPERSA_08242</name>
</gene>
<comment type="caution">
    <text evidence="2">The sequence shown here is derived from an EMBL/GenBank/DDBJ whole genome shotgun (WGS) entry which is preliminary data.</text>
</comment>
<evidence type="ECO:0000256" key="1">
    <source>
        <dbReference type="SAM" id="MobiDB-lite"/>
    </source>
</evidence>
<evidence type="ECO:0000313" key="2">
    <source>
        <dbReference type="EMBL" id="KRX01141.1"/>
    </source>
</evidence>
<feature type="region of interest" description="Disordered" evidence="1">
    <location>
        <begin position="319"/>
        <end position="353"/>
    </location>
</feature>
<proteinExistence type="predicted"/>
<sequence length="424" mass="50549">MDLEKQRKINEIKNQLENQSVINSYGTNTAKWQYSLRKEEPSLKQLVPSKSANNIMGQDQQKIIIEPPKRKSSFKLQNDLPNGFRTSGQSFHLRQIEQVRNPFSITSNNFFNSVRSKSELKPHETKHNFYSKDFIDKQQRQFEPEFENLYIAGKSQYEKEIEMLENTKQNYFRQQLQEKDQNFGDSKNDQEIIAEVYDTKTRAKKLQLDEIQSEHQSLIYSKNHSLYKPYQSEQQKKKFIKNKKENKINDIMINPFNDPFFSTSKDELGLYSPQIFQHEDIFDSEFEDANDEEYNKELKEYKLNKKRVMEQERALRDKYRKKQQDLFNKQQQQMNQQIQQQQDSSNNQMNNSNYVTRSETMNSYLNDKGQRVVVSKVILNDNGKKQKQINEKVLDQNNNVISDRNFNTDKEVADYVNQRKAINN</sequence>
<dbReference type="EMBL" id="LDAU01000176">
    <property type="protein sequence ID" value="KRX01141.1"/>
    <property type="molecule type" value="Genomic_DNA"/>
</dbReference>
<keyword evidence="3" id="KW-1185">Reference proteome</keyword>
<evidence type="ECO:0000313" key="3">
    <source>
        <dbReference type="Proteomes" id="UP000054937"/>
    </source>
</evidence>
<accession>A0A0V0QGD6</accession>
<dbReference type="Proteomes" id="UP000054937">
    <property type="component" value="Unassembled WGS sequence"/>
</dbReference>
<protein>
    <submittedName>
        <fullName evidence="2">Uncharacterized protein</fullName>
    </submittedName>
</protein>